<evidence type="ECO:0000256" key="5">
    <source>
        <dbReference type="ARBA" id="ARBA00022801"/>
    </source>
</evidence>
<evidence type="ECO:0000256" key="4">
    <source>
        <dbReference type="ARBA" id="ARBA00022729"/>
    </source>
</evidence>
<evidence type="ECO:0000313" key="9">
    <source>
        <dbReference type="EMBL" id="KAJ8037730.1"/>
    </source>
</evidence>
<dbReference type="Pfam" id="PF14707">
    <property type="entry name" value="Sulfatase_C"/>
    <property type="match status" value="1"/>
</dbReference>
<dbReference type="GO" id="GO:0046872">
    <property type="term" value="F:metal ion binding"/>
    <property type="evidence" value="ECO:0007669"/>
    <property type="project" value="UniProtKB-KW"/>
</dbReference>
<dbReference type="OrthoDB" id="103349at2759"/>
<dbReference type="Pfam" id="PF00884">
    <property type="entry name" value="Sulfatase"/>
    <property type="match status" value="1"/>
</dbReference>
<evidence type="ECO:0000256" key="2">
    <source>
        <dbReference type="ARBA" id="ARBA00008779"/>
    </source>
</evidence>
<evidence type="ECO:0000259" key="8">
    <source>
        <dbReference type="Pfam" id="PF00884"/>
    </source>
</evidence>
<dbReference type="Proteomes" id="UP001152320">
    <property type="component" value="Chromosome 8"/>
</dbReference>
<name>A0A9Q1C3Y7_HOLLE</name>
<evidence type="ECO:0000256" key="6">
    <source>
        <dbReference type="ARBA" id="ARBA00022837"/>
    </source>
</evidence>
<dbReference type="PROSITE" id="PS00149">
    <property type="entry name" value="SULFATASE_2"/>
    <property type="match status" value="1"/>
</dbReference>
<comment type="cofactor">
    <cofactor evidence="1">
        <name>Ca(2+)</name>
        <dbReference type="ChEBI" id="CHEBI:29108"/>
    </cofactor>
</comment>
<evidence type="ECO:0000256" key="3">
    <source>
        <dbReference type="ARBA" id="ARBA00022723"/>
    </source>
</evidence>
<dbReference type="InterPro" id="IPR024607">
    <property type="entry name" value="Sulfatase_CS"/>
</dbReference>
<comment type="similarity">
    <text evidence="2">Belongs to the sulfatase family.</text>
</comment>
<accession>A0A9Q1C3Y7</accession>
<organism evidence="9 10">
    <name type="scientific">Holothuria leucospilota</name>
    <name type="common">Black long sea cucumber</name>
    <name type="synonym">Mertensiothuria leucospilota</name>
    <dbReference type="NCBI Taxonomy" id="206669"/>
    <lineage>
        <taxon>Eukaryota</taxon>
        <taxon>Metazoa</taxon>
        <taxon>Echinodermata</taxon>
        <taxon>Eleutherozoa</taxon>
        <taxon>Echinozoa</taxon>
        <taxon>Holothuroidea</taxon>
        <taxon>Aspidochirotacea</taxon>
        <taxon>Aspidochirotida</taxon>
        <taxon>Holothuriidae</taxon>
        <taxon>Holothuria</taxon>
    </lineage>
</organism>
<sequence length="472" mass="51598">MNLPSSLTAILCVLQAIHTSVSKPPNMVVLVLDDVGYGDLTSFWNPDNEPPSTPFIDSMAEYGIKFTDFVSPSSVCTASRGSLLTARMSKRTGLTNVIFPSSIEGLPLNETTFGETFKAAGYRTAMVGKWHVGEHGPYHATGRAIPLYDNDTVIEQPVDMRNLSKQYIEVTTRWIKEGNNTRPFLLYVGLALMHAPFYILPEFVGKSSRGTHYGDALLEMDWTVENIVNTIREIGEEENTLIWVASDNGPGEILCEYGGSPGPFTAEWQRNEGGGGSGSKWSIWEGGLRLPALAYWPGTIKGGQVSDELVSIMDIYPTMASFAGVEMPGDRIYDGIDISNILLGKALYTAERVLYFQNSEYHQDERNGNIEAVRVGQYKGVYKTGGTMDCNGISGPDVYYDTPLIFNVKTDAAESSPLTEASRDYSSALAIIQQAMGNLNVTLAEGKVSTIDYTNNPCVAPCCNSLKPNCRC</sequence>
<keyword evidence="3" id="KW-0479">Metal-binding</keyword>
<dbReference type="InterPro" id="IPR017850">
    <property type="entry name" value="Alkaline_phosphatase_core_sf"/>
</dbReference>
<keyword evidence="4 7" id="KW-0732">Signal</keyword>
<dbReference type="PANTHER" id="PTHR42693:SF42">
    <property type="entry name" value="ARYLSULFATASE G"/>
    <property type="match status" value="1"/>
</dbReference>
<evidence type="ECO:0000256" key="1">
    <source>
        <dbReference type="ARBA" id="ARBA00001913"/>
    </source>
</evidence>
<evidence type="ECO:0000313" key="10">
    <source>
        <dbReference type="Proteomes" id="UP001152320"/>
    </source>
</evidence>
<dbReference type="Gene3D" id="3.40.720.10">
    <property type="entry name" value="Alkaline Phosphatase, subunit A"/>
    <property type="match status" value="1"/>
</dbReference>
<dbReference type="AlphaFoldDB" id="A0A9Q1C3Y7"/>
<keyword evidence="10" id="KW-1185">Reference proteome</keyword>
<comment type="caution">
    <text evidence="9">The sequence shown here is derived from an EMBL/GenBank/DDBJ whole genome shotgun (WGS) entry which is preliminary data.</text>
</comment>
<dbReference type="SUPFAM" id="SSF53649">
    <property type="entry name" value="Alkaline phosphatase-like"/>
    <property type="match status" value="1"/>
</dbReference>
<dbReference type="GO" id="GO:0004065">
    <property type="term" value="F:arylsulfatase activity"/>
    <property type="evidence" value="ECO:0007669"/>
    <property type="project" value="TreeGrafter"/>
</dbReference>
<keyword evidence="5" id="KW-0378">Hydrolase</keyword>
<feature type="chain" id="PRO_5040261669" evidence="7">
    <location>
        <begin position="23"/>
        <end position="472"/>
    </location>
</feature>
<dbReference type="PANTHER" id="PTHR42693">
    <property type="entry name" value="ARYLSULFATASE FAMILY MEMBER"/>
    <property type="match status" value="1"/>
</dbReference>
<dbReference type="InterPro" id="IPR000917">
    <property type="entry name" value="Sulfatase_N"/>
</dbReference>
<dbReference type="Gene3D" id="3.30.1120.10">
    <property type="match status" value="1"/>
</dbReference>
<dbReference type="InterPro" id="IPR050738">
    <property type="entry name" value="Sulfatase"/>
</dbReference>
<dbReference type="EMBL" id="JAIZAY010000008">
    <property type="protein sequence ID" value="KAJ8037730.1"/>
    <property type="molecule type" value="Genomic_DNA"/>
</dbReference>
<evidence type="ECO:0000256" key="7">
    <source>
        <dbReference type="SAM" id="SignalP"/>
    </source>
</evidence>
<protein>
    <submittedName>
        <fullName evidence="9">Arylsulfatase G</fullName>
    </submittedName>
</protein>
<feature type="domain" description="Sulfatase N-terminal" evidence="8">
    <location>
        <begin position="25"/>
        <end position="325"/>
    </location>
</feature>
<proteinExistence type="inferred from homology"/>
<feature type="signal peptide" evidence="7">
    <location>
        <begin position="1"/>
        <end position="22"/>
    </location>
</feature>
<keyword evidence="6" id="KW-0106">Calcium</keyword>
<reference evidence="9" key="1">
    <citation type="submission" date="2021-10" db="EMBL/GenBank/DDBJ databases">
        <title>Tropical sea cucumber genome reveals ecological adaptation and Cuvierian tubules defense mechanism.</title>
        <authorList>
            <person name="Chen T."/>
        </authorList>
    </citation>
    <scope>NUCLEOTIDE SEQUENCE</scope>
    <source>
        <strain evidence="9">Nanhai2018</strain>
        <tissue evidence="9">Muscle</tissue>
    </source>
</reference>
<gene>
    <name evidence="9" type="ORF">HOLleu_18621</name>
</gene>